<evidence type="ECO:0000256" key="1">
    <source>
        <dbReference type="SAM" id="MobiDB-lite"/>
    </source>
</evidence>
<sequence length="62" mass="6103">MTSLVAQAVQMQGGALSQSIGTAVARQQVDAQKAVAALVAETAASASPPAPAGQGRLVDRTV</sequence>
<evidence type="ECO:0008006" key="4">
    <source>
        <dbReference type="Google" id="ProtNLM"/>
    </source>
</evidence>
<evidence type="ECO:0000313" key="3">
    <source>
        <dbReference type="Proteomes" id="UP001055117"/>
    </source>
</evidence>
<dbReference type="Proteomes" id="UP001055117">
    <property type="component" value="Unassembled WGS sequence"/>
</dbReference>
<accession>A0ABQ4QD27</accession>
<dbReference type="RefSeq" id="WP_147827781.1">
    <property type="nucleotide sequence ID" value="NZ_BPQG01000006.1"/>
</dbReference>
<feature type="region of interest" description="Disordered" evidence="1">
    <location>
        <begin position="42"/>
        <end position="62"/>
    </location>
</feature>
<keyword evidence="3" id="KW-1185">Reference proteome</keyword>
<reference evidence="2 3" key="1">
    <citation type="journal article" date="2021" name="Front. Microbiol.">
        <title>Comprehensive Comparative Genomics and Phenotyping of Methylobacterium Species.</title>
        <authorList>
            <person name="Alessa O."/>
            <person name="Ogura Y."/>
            <person name="Fujitani Y."/>
            <person name="Takami H."/>
            <person name="Hayashi T."/>
            <person name="Sahin N."/>
            <person name="Tani A."/>
        </authorList>
    </citation>
    <scope>NUCLEOTIDE SEQUENCE [LARGE SCALE GENOMIC DNA]</scope>
    <source>
        <strain evidence="2 3">DSM 23679</strain>
    </source>
</reference>
<protein>
    <recommendedName>
        <fullName evidence="4">Motility protein</fullName>
    </recommendedName>
</protein>
<comment type="caution">
    <text evidence="2">The sequence shown here is derived from an EMBL/GenBank/DDBJ whole genome shotgun (WGS) entry which is preliminary data.</text>
</comment>
<evidence type="ECO:0000313" key="2">
    <source>
        <dbReference type="EMBL" id="GJD42817.1"/>
    </source>
</evidence>
<gene>
    <name evidence="2" type="ORF">AFCDBAGC_0658</name>
</gene>
<name>A0ABQ4QD27_9HYPH</name>
<organism evidence="2 3">
    <name type="scientific">Methylobacterium cerastii</name>
    <dbReference type="NCBI Taxonomy" id="932741"/>
    <lineage>
        <taxon>Bacteria</taxon>
        <taxon>Pseudomonadati</taxon>
        <taxon>Pseudomonadota</taxon>
        <taxon>Alphaproteobacteria</taxon>
        <taxon>Hyphomicrobiales</taxon>
        <taxon>Methylobacteriaceae</taxon>
        <taxon>Methylobacterium</taxon>
    </lineage>
</organism>
<dbReference type="EMBL" id="BPQG01000006">
    <property type="protein sequence ID" value="GJD42817.1"/>
    <property type="molecule type" value="Genomic_DNA"/>
</dbReference>
<proteinExistence type="predicted"/>